<evidence type="ECO:0000313" key="2">
    <source>
        <dbReference type="EMBL" id="MVB12088.1"/>
    </source>
</evidence>
<accession>A0A6N8I2B7</accession>
<dbReference type="AlphaFoldDB" id="A0A6N8I2B7"/>
<dbReference type="RefSeq" id="WP_066644285.1">
    <property type="nucleotide sequence ID" value="NZ_VWXL01000083.1"/>
</dbReference>
<gene>
    <name evidence="2" type="ORF">CAFE_28190</name>
</gene>
<evidence type="ECO:0000313" key="3">
    <source>
        <dbReference type="Proteomes" id="UP000469440"/>
    </source>
</evidence>
<keyword evidence="3" id="KW-1185">Reference proteome</keyword>
<comment type="caution">
    <text evidence="2">The sequence shown here is derived from an EMBL/GenBank/DDBJ whole genome shotgun (WGS) entry which is preliminary data.</text>
</comment>
<reference evidence="2 3" key="1">
    <citation type="submission" date="2019-09" db="EMBL/GenBank/DDBJ databases">
        <title>Genome sequence of Clostridium sp. EA1.</title>
        <authorList>
            <person name="Poehlein A."/>
            <person name="Bengelsdorf F.R."/>
            <person name="Daniel R."/>
        </authorList>
    </citation>
    <scope>NUCLEOTIDE SEQUENCE [LARGE SCALE GENOMIC DNA]</scope>
    <source>
        <strain evidence="2 3">EA1</strain>
    </source>
</reference>
<feature type="region of interest" description="Disordered" evidence="1">
    <location>
        <begin position="1"/>
        <end position="29"/>
    </location>
</feature>
<protein>
    <submittedName>
        <fullName evidence="2">Uncharacterized protein</fullName>
    </submittedName>
</protein>
<organism evidence="2 3">
    <name type="scientific">Caproicibacter fermentans</name>
    <dbReference type="NCBI Taxonomy" id="2576756"/>
    <lineage>
        <taxon>Bacteria</taxon>
        <taxon>Bacillati</taxon>
        <taxon>Bacillota</taxon>
        <taxon>Clostridia</taxon>
        <taxon>Eubacteriales</taxon>
        <taxon>Acutalibacteraceae</taxon>
        <taxon>Caproicibacter</taxon>
    </lineage>
</organism>
<evidence type="ECO:0000256" key="1">
    <source>
        <dbReference type="SAM" id="MobiDB-lite"/>
    </source>
</evidence>
<feature type="region of interest" description="Disordered" evidence="1">
    <location>
        <begin position="93"/>
        <end position="112"/>
    </location>
</feature>
<dbReference type="EMBL" id="VWXL01000083">
    <property type="protein sequence ID" value="MVB12088.1"/>
    <property type="molecule type" value="Genomic_DNA"/>
</dbReference>
<name>A0A6N8I2B7_9FIRM</name>
<proteinExistence type="predicted"/>
<sequence>MNSISGKRYKSLANSYAKTPRGRASQSERIDTCKAGQYAAASAERGVRRRNDNRIYAEKGRKTTAMALRSGRKGIHFITSIAAELGKRRPFPCGKRKGVAKTGSRAILPPKG</sequence>
<dbReference type="Proteomes" id="UP000469440">
    <property type="component" value="Unassembled WGS sequence"/>
</dbReference>